<evidence type="ECO:0000256" key="1">
    <source>
        <dbReference type="SAM" id="MobiDB-lite"/>
    </source>
</evidence>
<reference evidence="2" key="1">
    <citation type="submission" date="2022-08" db="EMBL/GenBank/DDBJ databases">
        <authorList>
            <person name="Gutierrez-Valencia J."/>
        </authorList>
    </citation>
    <scope>NUCLEOTIDE SEQUENCE</scope>
</reference>
<feature type="region of interest" description="Disordered" evidence="1">
    <location>
        <begin position="33"/>
        <end position="54"/>
    </location>
</feature>
<dbReference type="Proteomes" id="UP001154282">
    <property type="component" value="Unassembled WGS sequence"/>
</dbReference>
<proteinExistence type="predicted"/>
<sequence>MENNSAASSSSSSALNVNGGAVVGGDLKRAAAVDQAENGKAAAGAKRAKTCSSREEDVKRALKGHGGTTQAPGGQIIPIVSLPTQYPAYMDHARLDNLELMIYGETLPSEDAGCVYRNELRQRSYQQFLELVLDRLGELGIERLGFDRQHPCPITFYRRIQGNGFIQLKVRDHVFTHWLAMGRFWELAREEMDLIGYHLIADEE</sequence>
<evidence type="ECO:0000313" key="2">
    <source>
        <dbReference type="EMBL" id="CAI0459624.1"/>
    </source>
</evidence>
<organism evidence="2 3">
    <name type="scientific">Linum tenue</name>
    <dbReference type="NCBI Taxonomy" id="586396"/>
    <lineage>
        <taxon>Eukaryota</taxon>
        <taxon>Viridiplantae</taxon>
        <taxon>Streptophyta</taxon>
        <taxon>Embryophyta</taxon>
        <taxon>Tracheophyta</taxon>
        <taxon>Spermatophyta</taxon>
        <taxon>Magnoliopsida</taxon>
        <taxon>eudicotyledons</taxon>
        <taxon>Gunneridae</taxon>
        <taxon>Pentapetalae</taxon>
        <taxon>rosids</taxon>
        <taxon>fabids</taxon>
        <taxon>Malpighiales</taxon>
        <taxon>Linaceae</taxon>
        <taxon>Linum</taxon>
    </lineage>
</organism>
<gene>
    <name evidence="2" type="ORF">LITE_LOCUS34098</name>
</gene>
<keyword evidence="3" id="KW-1185">Reference proteome</keyword>
<dbReference type="AlphaFoldDB" id="A0AAV0NM18"/>
<dbReference type="EMBL" id="CAMGYJ010000008">
    <property type="protein sequence ID" value="CAI0459624.1"/>
    <property type="molecule type" value="Genomic_DNA"/>
</dbReference>
<comment type="caution">
    <text evidence="2">The sequence shown here is derived from an EMBL/GenBank/DDBJ whole genome shotgun (WGS) entry which is preliminary data.</text>
</comment>
<evidence type="ECO:0000313" key="3">
    <source>
        <dbReference type="Proteomes" id="UP001154282"/>
    </source>
</evidence>
<protein>
    <submittedName>
        <fullName evidence="2">Uncharacterized protein</fullName>
    </submittedName>
</protein>
<accession>A0AAV0NM18</accession>
<name>A0AAV0NM18_9ROSI</name>